<evidence type="ECO:0000256" key="2">
    <source>
        <dbReference type="SAM" id="SignalP"/>
    </source>
</evidence>
<reference evidence="4 5" key="1">
    <citation type="submission" date="2022-01" db="EMBL/GenBank/DDBJ databases">
        <title>Whole genome-based taxonomy of the Shewanellaceae.</title>
        <authorList>
            <person name="Martin-Rodriguez A.J."/>
        </authorList>
    </citation>
    <scope>NUCLEOTIDE SEQUENCE [LARGE SCALE GENOMIC DNA]</scope>
    <source>
        <strain evidence="4 5">DSM 17177</strain>
    </source>
</reference>
<dbReference type="Gene3D" id="2.40.160.50">
    <property type="entry name" value="membrane protein fhac: a member of the omp85/tpsb transporter family"/>
    <property type="match status" value="1"/>
</dbReference>
<protein>
    <recommendedName>
        <fullName evidence="3">Haemolysin activator HlyB C-terminal domain-containing protein</fullName>
    </recommendedName>
</protein>
<sequence length="573" mass="66070">MGQCKFSIFLTIAYLSVPTISYAEPDPTTKQNDKTTISTTKNHNSNLNQTIGSTPTIKNTDPNKKFRINNIVIKSNNIFDTSKSDTFFIHRWANYLHINTRDWIIRKNLNFSETDDVSLKELQEAQRLLRAESYIRDAQIEFSSQDPSVNTTQDSQSILVETWDNWSLLPTADFGSSGGNTSTSIGIKEDNLLGLGIKTQFKYSSDIDRTGYKFEVETPIYLLRHATLTTSFYDNDDGQATQIYFENPFYALETKHMYSANYIDDLLTDTLRQNGEETNEFEQQIDYIELKYGWLLHKNNDELSRFIIGGTKDKNTFSNTDDYPGSELPQNRDFLYPWLGYEYIQDDYRVLNDVYLINRNEDFNLGWYHYAQFGIETEDLGDNLPVGFHLEWLASRGYQNQDHLYLLNFSGYSDLETSQQNYFQVSTTGEHFYHINPKLTLYNKLRLSTSQNNYYDEPFALGDDTGLRGYPDNYQWGDNQWLVTNELRYYPNINLYQLAELGWAAFTDIGQAFGGDDENNEISGPIGVLGIGARVYSSKSSFGNVAHIDLTFPFTRGEEVNAVEVRFLVKSHF</sequence>
<evidence type="ECO:0000313" key="4">
    <source>
        <dbReference type="EMBL" id="MCL1126748.1"/>
    </source>
</evidence>
<keyword evidence="2" id="KW-0732">Signal</keyword>
<feature type="domain" description="Haemolysin activator HlyB C-terminal" evidence="3">
    <location>
        <begin position="416"/>
        <end position="526"/>
    </location>
</feature>
<feature type="signal peptide" evidence="2">
    <location>
        <begin position="1"/>
        <end position="23"/>
    </location>
</feature>
<feature type="region of interest" description="Disordered" evidence="1">
    <location>
        <begin position="25"/>
        <end position="59"/>
    </location>
</feature>
<dbReference type="InterPro" id="IPR005565">
    <property type="entry name" value="Hemolysn_activator_HlyB_C"/>
</dbReference>
<name>A0ABT0LGD7_9GAMM</name>
<dbReference type="EMBL" id="JAKIKS010000104">
    <property type="protein sequence ID" value="MCL1126748.1"/>
    <property type="molecule type" value="Genomic_DNA"/>
</dbReference>
<gene>
    <name evidence="4" type="ORF">L2764_20225</name>
</gene>
<evidence type="ECO:0000259" key="3">
    <source>
        <dbReference type="Pfam" id="PF03865"/>
    </source>
</evidence>
<accession>A0ABT0LGD7</accession>
<dbReference type="RefSeq" id="WP_248942161.1">
    <property type="nucleotide sequence ID" value="NZ_JAKIKS010000104.1"/>
</dbReference>
<feature type="chain" id="PRO_5045877725" description="Haemolysin activator HlyB C-terminal domain-containing protein" evidence="2">
    <location>
        <begin position="24"/>
        <end position="573"/>
    </location>
</feature>
<comment type="caution">
    <text evidence="4">The sequence shown here is derived from an EMBL/GenBank/DDBJ whole genome shotgun (WGS) entry which is preliminary data.</text>
</comment>
<feature type="compositionally biased region" description="Polar residues" evidence="1">
    <location>
        <begin position="28"/>
        <end position="59"/>
    </location>
</feature>
<evidence type="ECO:0000256" key="1">
    <source>
        <dbReference type="SAM" id="MobiDB-lite"/>
    </source>
</evidence>
<dbReference type="Proteomes" id="UP001203423">
    <property type="component" value="Unassembled WGS sequence"/>
</dbReference>
<evidence type="ECO:0000313" key="5">
    <source>
        <dbReference type="Proteomes" id="UP001203423"/>
    </source>
</evidence>
<keyword evidence="5" id="KW-1185">Reference proteome</keyword>
<dbReference type="Pfam" id="PF03865">
    <property type="entry name" value="ShlB"/>
    <property type="match status" value="1"/>
</dbReference>
<proteinExistence type="predicted"/>
<organism evidence="4 5">
    <name type="scientific">Shewanella surugensis</name>
    <dbReference type="NCBI Taxonomy" id="212020"/>
    <lineage>
        <taxon>Bacteria</taxon>
        <taxon>Pseudomonadati</taxon>
        <taxon>Pseudomonadota</taxon>
        <taxon>Gammaproteobacteria</taxon>
        <taxon>Alteromonadales</taxon>
        <taxon>Shewanellaceae</taxon>
        <taxon>Shewanella</taxon>
    </lineage>
</organism>